<sequence>MDTRSTTTLSDMSKQIDELRSSQTQQTEDIRKELEGEITAPKAIIEKYFANTPPPFNQREGKQTEAASALTIGETSPLTDPPDRHNPEHNTSKSTHERKRKGLCMFCEEPFTPGHQLKHRHAEILFLEADTEFDEEIALEEQIRETTLADEDDKVPTISVHALNGCPTFNCMRLMGQYGKRKLHILIDRGSTHNFLDIQRAKGLGKQSQQTNATGTSDFSSSSPRTG</sequence>
<feature type="compositionally biased region" description="Polar residues" evidence="1">
    <location>
        <begin position="1"/>
        <end position="13"/>
    </location>
</feature>
<feature type="compositionally biased region" description="Basic and acidic residues" evidence="1">
    <location>
        <begin position="81"/>
        <end position="95"/>
    </location>
</feature>
<accession>A0A8S9H818</accession>
<gene>
    <name evidence="2" type="ORF">F2Q68_00033674</name>
</gene>
<organism evidence="2 3">
    <name type="scientific">Brassica cretica</name>
    <name type="common">Mustard</name>
    <dbReference type="NCBI Taxonomy" id="69181"/>
    <lineage>
        <taxon>Eukaryota</taxon>
        <taxon>Viridiplantae</taxon>
        <taxon>Streptophyta</taxon>
        <taxon>Embryophyta</taxon>
        <taxon>Tracheophyta</taxon>
        <taxon>Spermatophyta</taxon>
        <taxon>Magnoliopsida</taxon>
        <taxon>eudicotyledons</taxon>
        <taxon>Gunneridae</taxon>
        <taxon>Pentapetalae</taxon>
        <taxon>rosids</taxon>
        <taxon>malvids</taxon>
        <taxon>Brassicales</taxon>
        <taxon>Brassicaceae</taxon>
        <taxon>Brassiceae</taxon>
        <taxon>Brassica</taxon>
    </lineage>
</organism>
<evidence type="ECO:0000313" key="2">
    <source>
        <dbReference type="EMBL" id="KAF2553126.1"/>
    </source>
</evidence>
<comment type="caution">
    <text evidence="2">The sequence shown here is derived from an EMBL/GenBank/DDBJ whole genome shotgun (WGS) entry which is preliminary data.</text>
</comment>
<feature type="region of interest" description="Disordered" evidence="1">
    <location>
        <begin position="1"/>
        <end position="30"/>
    </location>
</feature>
<name>A0A8S9H818_BRACR</name>
<feature type="compositionally biased region" description="Polar residues" evidence="1">
    <location>
        <begin position="206"/>
        <end position="227"/>
    </location>
</feature>
<protein>
    <submittedName>
        <fullName evidence="2">Uncharacterized protein</fullName>
    </submittedName>
</protein>
<feature type="region of interest" description="Disordered" evidence="1">
    <location>
        <begin position="203"/>
        <end position="227"/>
    </location>
</feature>
<reference evidence="2" key="1">
    <citation type="submission" date="2019-12" db="EMBL/GenBank/DDBJ databases">
        <title>Genome sequencing and annotation of Brassica cretica.</title>
        <authorList>
            <person name="Studholme D.J."/>
            <person name="Sarris P.F."/>
        </authorList>
    </citation>
    <scope>NUCLEOTIDE SEQUENCE</scope>
    <source>
        <strain evidence="2">PFS-001/15</strain>
        <tissue evidence="2">Leaf</tissue>
    </source>
</reference>
<dbReference type="EMBL" id="QGKW02001988">
    <property type="protein sequence ID" value="KAF2553126.1"/>
    <property type="molecule type" value="Genomic_DNA"/>
</dbReference>
<dbReference type="Proteomes" id="UP000712281">
    <property type="component" value="Unassembled WGS sequence"/>
</dbReference>
<proteinExistence type="predicted"/>
<feature type="region of interest" description="Disordered" evidence="1">
    <location>
        <begin position="73"/>
        <end position="98"/>
    </location>
</feature>
<evidence type="ECO:0000256" key="1">
    <source>
        <dbReference type="SAM" id="MobiDB-lite"/>
    </source>
</evidence>
<dbReference type="AlphaFoldDB" id="A0A8S9H818"/>
<evidence type="ECO:0000313" key="3">
    <source>
        <dbReference type="Proteomes" id="UP000712281"/>
    </source>
</evidence>